<feature type="region of interest" description="Disordered" evidence="2">
    <location>
        <begin position="54"/>
        <end position="116"/>
    </location>
</feature>
<feature type="compositionally biased region" description="Low complexity" evidence="2">
    <location>
        <begin position="101"/>
        <end position="111"/>
    </location>
</feature>
<dbReference type="GeneID" id="127751582"/>
<dbReference type="KEGG" id="foc:127751582"/>
<reference evidence="4" key="1">
    <citation type="submission" date="2025-08" db="UniProtKB">
        <authorList>
            <consortium name="RefSeq"/>
        </authorList>
    </citation>
    <scope>IDENTIFICATION</scope>
    <source>
        <tissue evidence="4">Whole organism</tissue>
    </source>
</reference>
<evidence type="ECO:0000313" key="3">
    <source>
        <dbReference type="Proteomes" id="UP000504606"/>
    </source>
</evidence>
<gene>
    <name evidence="4" type="primary">LOC127751582</name>
</gene>
<evidence type="ECO:0000256" key="2">
    <source>
        <dbReference type="SAM" id="MobiDB-lite"/>
    </source>
</evidence>
<proteinExistence type="predicted"/>
<name>A0A9C6X8X1_FRAOC</name>
<keyword evidence="3" id="KW-1185">Reference proteome</keyword>
<accession>A0A9C6X8X1</accession>
<dbReference type="AlphaFoldDB" id="A0A9C6X8X1"/>
<dbReference type="RefSeq" id="XP_052131288.1">
    <property type="nucleotide sequence ID" value="XM_052275328.1"/>
</dbReference>
<keyword evidence="1" id="KW-0175">Coiled coil</keyword>
<protein>
    <submittedName>
        <fullName evidence="4">Uncharacterized protein LOC127751582</fullName>
    </submittedName>
</protein>
<feature type="coiled-coil region" evidence="1">
    <location>
        <begin position="200"/>
        <end position="237"/>
    </location>
</feature>
<sequence length="260" mass="27642">MFSTMWHVLRSGNVVVFHNDCPGVWADRGHVLLQIWDPATGGWANPTDALVAAARPAVGPPSPGGGTAQQPEESSSEDEVGPSQLHPTPDRRWAVAGPSVTPTGPGLAPGAAPTPPRVLRSISEEEACKLQRTRYSTGPRRKLTCPLFTVLDSPGQADPLYLGNPWGCRRCPTIRQLCASCEALAREEYVAEQAAAAAYLLQKTNEANELAAAYEEARAARQLAEEAEVAAEEAAANAYLDAQDAAARLDGLDSSHRSQP</sequence>
<organism evidence="3 4">
    <name type="scientific">Frankliniella occidentalis</name>
    <name type="common">Western flower thrips</name>
    <name type="synonym">Euthrips occidentalis</name>
    <dbReference type="NCBI Taxonomy" id="133901"/>
    <lineage>
        <taxon>Eukaryota</taxon>
        <taxon>Metazoa</taxon>
        <taxon>Ecdysozoa</taxon>
        <taxon>Arthropoda</taxon>
        <taxon>Hexapoda</taxon>
        <taxon>Insecta</taxon>
        <taxon>Pterygota</taxon>
        <taxon>Neoptera</taxon>
        <taxon>Paraneoptera</taxon>
        <taxon>Thysanoptera</taxon>
        <taxon>Terebrantia</taxon>
        <taxon>Thripoidea</taxon>
        <taxon>Thripidae</taxon>
        <taxon>Frankliniella</taxon>
    </lineage>
</organism>
<dbReference type="Proteomes" id="UP000504606">
    <property type="component" value="Unplaced"/>
</dbReference>
<evidence type="ECO:0000313" key="4">
    <source>
        <dbReference type="RefSeq" id="XP_052131288.1"/>
    </source>
</evidence>
<evidence type="ECO:0000256" key="1">
    <source>
        <dbReference type="SAM" id="Coils"/>
    </source>
</evidence>